<comment type="caution">
    <text evidence="2">The sequence shown here is derived from an EMBL/GenBank/DDBJ whole genome shotgun (WGS) entry which is preliminary data.</text>
</comment>
<dbReference type="Proteomes" id="UP001209570">
    <property type="component" value="Unassembled WGS sequence"/>
</dbReference>
<proteinExistence type="predicted"/>
<dbReference type="AlphaFoldDB" id="A0AAD5LNE1"/>
<keyword evidence="3" id="KW-1185">Reference proteome</keyword>
<gene>
    <name evidence="2" type="ORF">P43SY_009452</name>
</gene>
<accession>A0AAD5LNE1</accession>
<evidence type="ECO:0000256" key="1">
    <source>
        <dbReference type="SAM" id="MobiDB-lite"/>
    </source>
</evidence>
<organism evidence="2 3">
    <name type="scientific">Pythium insidiosum</name>
    <name type="common">Pythiosis disease agent</name>
    <dbReference type="NCBI Taxonomy" id="114742"/>
    <lineage>
        <taxon>Eukaryota</taxon>
        <taxon>Sar</taxon>
        <taxon>Stramenopiles</taxon>
        <taxon>Oomycota</taxon>
        <taxon>Peronosporomycetes</taxon>
        <taxon>Pythiales</taxon>
        <taxon>Pythiaceae</taxon>
        <taxon>Pythium</taxon>
    </lineage>
</organism>
<feature type="region of interest" description="Disordered" evidence="1">
    <location>
        <begin position="1"/>
        <end position="22"/>
    </location>
</feature>
<dbReference type="EMBL" id="JAKCXM010000072">
    <property type="protein sequence ID" value="KAJ0403959.1"/>
    <property type="molecule type" value="Genomic_DNA"/>
</dbReference>
<evidence type="ECO:0000313" key="2">
    <source>
        <dbReference type="EMBL" id="KAJ0403959.1"/>
    </source>
</evidence>
<sequence length="79" mass="9023">MSTPPPRDDTTPEAPQTEREEYLSDVRRRIETVERCAEALVAVTTSLEELSAKIELMKTSTQQLNAFTSGWLTVWKRPE</sequence>
<name>A0AAD5LNE1_PYTIN</name>
<protein>
    <submittedName>
        <fullName evidence="2">Uncharacterized protein</fullName>
    </submittedName>
</protein>
<reference evidence="2" key="1">
    <citation type="submission" date="2021-12" db="EMBL/GenBank/DDBJ databases">
        <title>Prjna785345.</title>
        <authorList>
            <person name="Rujirawat T."/>
            <person name="Krajaejun T."/>
        </authorList>
    </citation>
    <scope>NUCLEOTIDE SEQUENCE</scope>
    <source>
        <strain evidence="2">Pi057C3</strain>
    </source>
</reference>
<evidence type="ECO:0000313" key="3">
    <source>
        <dbReference type="Proteomes" id="UP001209570"/>
    </source>
</evidence>